<accession>A0A2Z6LN84</accession>
<proteinExistence type="predicted"/>
<dbReference type="InterPro" id="IPR008808">
    <property type="entry name" value="Powdery_mildew-R_dom"/>
</dbReference>
<dbReference type="Pfam" id="PF05659">
    <property type="entry name" value="RPW8"/>
    <property type="match status" value="1"/>
</dbReference>
<organism evidence="2 3">
    <name type="scientific">Trifolium subterraneum</name>
    <name type="common">Subterranean clover</name>
    <dbReference type="NCBI Taxonomy" id="3900"/>
    <lineage>
        <taxon>Eukaryota</taxon>
        <taxon>Viridiplantae</taxon>
        <taxon>Streptophyta</taxon>
        <taxon>Embryophyta</taxon>
        <taxon>Tracheophyta</taxon>
        <taxon>Spermatophyta</taxon>
        <taxon>Magnoliopsida</taxon>
        <taxon>eudicotyledons</taxon>
        <taxon>Gunneridae</taxon>
        <taxon>Pentapetalae</taxon>
        <taxon>rosids</taxon>
        <taxon>fabids</taxon>
        <taxon>Fabales</taxon>
        <taxon>Fabaceae</taxon>
        <taxon>Papilionoideae</taxon>
        <taxon>50 kb inversion clade</taxon>
        <taxon>NPAAA clade</taxon>
        <taxon>Hologalegina</taxon>
        <taxon>IRL clade</taxon>
        <taxon>Trifolieae</taxon>
        <taxon>Trifolium</taxon>
    </lineage>
</organism>
<feature type="domain" description="RPW8" evidence="1">
    <location>
        <begin position="6"/>
        <end position="74"/>
    </location>
</feature>
<reference evidence="3" key="1">
    <citation type="journal article" date="2017" name="Front. Plant Sci.">
        <title>Climate Clever Clovers: New Paradigm to Reduce the Environmental Footprint of Ruminants by Breeding Low Methanogenic Forages Utilizing Haplotype Variation.</title>
        <authorList>
            <person name="Kaur P."/>
            <person name="Appels R."/>
            <person name="Bayer P.E."/>
            <person name="Keeble-Gagnere G."/>
            <person name="Wang J."/>
            <person name="Hirakawa H."/>
            <person name="Shirasawa K."/>
            <person name="Vercoe P."/>
            <person name="Stefanova K."/>
            <person name="Durmic Z."/>
            <person name="Nichols P."/>
            <person name="Revell C."/>
            <person name="Isobe S.N."/>
            <person name="Edwards D."/>
            <person name="Erskine W."/>
        </authorList>
    </citation>
    <scope>NUCLEOTIDE SEQUENCE [LARGE SCALE GENOMIC DNA]</scope>
    <source>
        <strain evidence="3">cv. Daliak</strain>
    </source>
</reference>
<keyword evidence="3" id="KW-1185">Reference proteome</keyword>
<evidence type="ECO:0000313" key="3">
    <source>
        <dbReference type="Proteomes" id="UP000242715"/>
    </source>
</evidence>
<dbReference type="AlphaFoldDB" id="A0A2Z6LN84"/>
<name>A0A2Z6LN84_TRISU</name>
<dbReference type="OrthoDB" id="1427820at2759"/>
<evidence type="ECO:0000259" key="1">
    <source>
        <dbReference type="Pfam" id="PF05659"/>
    </source>
</evidence>
<dbReference type="EMBL" id="DF973170">
    <property type="protein sequence ID" value="GAU17397.1"/>
    <property type="molecule type" value="Genomic_DNA"/>
</dbReference>
<gene>
    <name evidence="2" type="ORF">TSUD_232730</name>
</gene>
<dbReference type="Proteomes" id="UP000242715">
    <property type="component" value="Unassembled WGS sequence"/>
</dbReference>
<protein>
    <recommendedName>
        <fullName evidence="1">RPW8 domain-containing protein</fullName>
    </recommendedName>
</protein>
<sequence>MADPLGGAVGAVMGEMVKYALQTIKKGRDFGPTLETNIQTLNALAPLVEEMKGFNDLLDRPREEIKKLETHIREVSAYKPSNHCQTQIHRGEVPRNILSLAIIDWMWCRWYHGEWRVMENRPLPGYVIP</sequence>
<evidence type="ECO:0000313" key="2">
    <source>
        <dbReference type="EMBL" id="GAU17397.1"/>
    </source>
</evidence>